<dbReference type="Proteomes" id="UP000799772">
    <property type="component" value="Unassembled WGS sequence"/>
</dbReference>
<dbReference type="CDD" id="cd18186">
    <property type="entry name" value="BTB_POZ_ZBTB_KLHL-like"/>
    <property type="match status" value="1"/>
</dbReference>
<dbReference type="Pfam" id="PF00651">
    <property type="entry name" value="BTB"/>
    <property type="match status" value="1"/>
</dbReference>
<keyword evidence="3" id="KW-1185">Reference proteome</keyword>
<accession>A0A9P4MEJ6</accession>
<dbReference type="PROSITE" id="PS50097">
    <property type="entry name" value="BTB"/>
    <property type="match status" value="1"/>
</dbReference>
<reference evidence="2" key="1">
    <citation type="journal article" date="2020" name="Stud. Mycol.">
        <title>101 Dothideomycetes genomes: a test case for predicting lifestyles and emergence of pathogens.</title>
        <authorList>
            <person name="Haridas S."/>
            <person name="Albert R."/>
            <person name="Binder M."/>
            <person name="Bloem J."/>
            <person name="Labutti K."/>
            <person name="Salamov A."/>
            <person name="Andreopoulos B."/>
            <person name="Baker S."/>
            <person name="Barry K."/>
            <person name="Bills G."/>
            <person name="Bluhm B."/>
            <person name="Cannon C."/>
            <person name="Castanera R."/>
            <person name="Culley D."/>
            <person name="Daum C."/>
            <person name="Ezra D."/>
            <person name="Gonzalez J."/>
            <person name="Henrissat B."/>
            <person name="Kuo A."/>
            <person name="Liang C."/>
            <person name="Lipzen A."/>
            <person name="Lutzoni F."/>
            <person name="Magnuson J."/>
            <person name="Mondo S."/>
            <person name="Nolan M."/>
            <person name="Ohm R."/>
            <person name="Pangilinan J."/>
            <person name="Park H.-J."/>
            <person name="Ramirez L."/>
            <person name="Alfaro M."/>
            <person name="Sun H."/>
            <person name="Tritt A."/>
            <person name="Yoshinaga Y."/>
            <person name="Zwiers L.-H."/>
            <person name="Turgeon B."/>
            <person name="Goodwin S."/>
            <person name="Spatafora J."/>
            <person name="Crous P."/>
            <person name="Grigoriev I."/>
        </authorList>
    </citation>
    <scope>NUCLEOTIDE SEQUENCE</scope>
    <source>
        <strain evidence="2">CBS 133067</strain>
    </source>
</reference>
<gene>
    <name evidence="2" type="ORF">NA57DRAFT_71657</name>
</gene>
<organism evidence="2 3">
    <name type="scientific">Rhizodiscina lignyota</name>
    <dbReference type="NCBI Taxonomy" id="1504668"/>
    <lineage>
        <taxon>Eukaryota</taxon>
        <taxon>Fungi</taxon>
        <taxon>Dikarya</taxon>
        <taxon>Ascomycota</taxon>
        <taxon>Pezizomycotina</taxon>
        <taxon>Dothideomycetes</taxon>
        <taxon>Pleosporomycetidae</taxon>
        <taxon>Aulographales</taxon>
        <taxon>Rhizodiscinaceae</taxon>
        <taxon>Rhizodiscina</taxon>
    </lineage>
</organism>
<dbReference type="InterPro" id="IPR011333">
    <property type="entry name" value="SKP1/BTB/POZ_sf"/>
</dbReference>
<dbReference type="EMBL" id="ML978122">
    <property type="protein sequence ID" value="KAF2102669.1"/>
    <property type="molecule type" value="Genomic_DNA"/>
</dbReference>
<proteinExistence type="predicted"/>
<evidence type="ECO:0000313" key="2">
    <source>
        <dbReference type="EMBL" id="KAF2102669.1"/>
    </source>
</evidence>
<dbReference type="SMART" id="SM00225">
    <property type="entry name" value="BTB"/>
    <property type="match status" value="1"/>
</dbReference>
<dbReference type="Gene3D" id="3.30.710.10">
    <property type="entry name" value="Potassium Channel Kv1.1, Chain A"/>
    <property type="match status" value="1"/>
</dbReference>
<dbReference type="PANTHER" id="PTHR47843">
    <property type="entry name" value="BTB DOMAIN-CONTAINING PROTEIN-RELATED"/>
    <property type="match status" value="1"/>
</dbReference>
<dbReference type="PANTHER" id="PTHR47843:SF2">
    <property type="entry name" value="BTB DOMAIN-CONTAINING PROTEIN"/>
    <property type="match status" value="1"/>
</dbReference>
<evidence type="ECO:0000313" key="3">
    <source>
        <dbReference type="Proteomes" id="UP000799772"/>
    </source>
</evidence>
<dbReference type="SUPFAM" id="SSF54695">
    <property type="entry name" value="POZ domain"/>
    <property type="match status" value="1"/>
</dbReference>
<name>A0A9P4MEJ6_9PEZI</name>
<dbReference type="OrthoDB" id="194443at2759"/>
<comment type="caution">
    <text evidence="2">The sequence shown here is derived from an EMBL/GenBank/DDBJ whole genome shotgun (WGS) entry which is preliminary data.</text>
</comment>
<protein>
    <recommendedName>
        <fullName evidence="1">BTB domain-containing protein</fullName>
    </recommendedName>
</protein>
<dbReference type="AlphaFoldDB" id="A0A9P4MEJ6"/>
<feature type="domain" description="BTB" evidence="1">
    <location>
        <begin position="18"/>
        <end position="87"/>
    </location>
</feature>
<sequence>MEAVMNFQRPLFTLDNLELVTVKVGKDATPCVLHKALLCAASKFFENAFNGNFKEAHEREVKLEEVDFKTFAMFMNWLYYSTFSFGDECFPKDVKNKAASTLAFNKRFNYILDLSVFADRYDCPPLHTAALCAWQEAEISMLKSDATIETETIHRVFNELPNTSSLRQEFVKWAATSLVNKGLDNYPASCVVEMFKVLQEAFLDKKGVNDWPVYGRYRNLWVESLCEHHGHVSEQEAAECSVRKRAPYLGETERRLRALDEVFRSTIRSNQG</sequence>
<evidence type="ECO:0000259" key="1">
    <source>
        <dbReference type="PROSITE" id="PS50097"/>
    </source>
</evidence>
<dbReference type="InterPro" id="IPR000210">
    <property type="entry name" value="BTB/POZ_dom"/>
</dbReference>